<feature type="repeat" description="ANK" evidence="3">
    <location>
        <begin position="1165"/>
        <end position="1197"/>
    </location>
</feature>
<dbReference type="Gene3D" id="3.40.50.300">
    <property type="entry name" value="P-loop containing nucleotide triphosphate hydrolases"/>
    <property type="match status" value="1"/>
</dbReference>
<dbReference type="Pfam" id="PF17109">
    <property type="entry name" value="Goodbye"/>
    <property type="match status" value="1"/>
</dbReference>
<dbReference type="Pfam" id="PF24883">
    <property type="entry name" value="NPHP3_N"/>
    <property type="match status" value="1"/>
</dbReference>
<feature type="repeat" description="ANK" evidence="3">
    <location>
        <begin position="971"/>
        <end position="1003"/>
    </location>
</feature>
<feature type="repeat" description="ANK" evidence="3">
    <location>
        <begin position="1197"/>
        <end position="1229"/>
    </location>
</feature>
<dbReference type="GO" id="GO:0051059">
    <property type="term" value="F:NF-kappaB binding"/>
    <property type="evidence" value="ECO:0007669"/>
    <property type="project" value="TreeGrafter"/>
</dbReference>
<evidence type="ECO:0000259" key="4">
    <source>
        <dbReference type="Pfam" id="PF17109"/>
    </source>
</evidence>
<dbReference type="InterPro" id="IPR051070">
    <property type="entry name" value="NF-kappa-B_inhibitor"/>
</dbReference>
<evidence type="ECO:0000313" key="7">
    <source>
        <dbReference type="Proteomes" id="UP000829364"/>
    </source>
</evidence>
<accession>A0A9Q8Q9R8</accession>
<dbReference type="GeneID" id="72064147"/>
<dbReference type="EMBL" id="CP086355">
    <property type="protein sequence ID" value="UNI15675.1"/>
    <property type="molecule type" value="Genomic_DNA"/>
</dbReference>
<organism evidence="6 7">
    <name type="scientific">Purpureocillium takamizusanense</name>
    <dbReference type="NCBI Taxonomy" id="2060973"/>
    <lineage>
        <taxon>Eukaryota</taxon>
        <taxon>Fungi</taxon>
        <taxon>Dikarya</taxon>
        <taxon>Ascomycota</taxon>
        <taxon>Pezizomycotina</taxon>
        <taxon>Sordariomycetes</taxon>
        <taxon>Hypocreomycetidae</taxon>
        <taxon>Hypocreales</taxon>
        <taxon>Ophiocordycipitaceae</taxon>
        <taxon>Purpureocillium</taxon>
    </lineage>
</organism>
<feature type="repeat" description="ANK" evidence="3">
    <location>
        <begin position="742"/>
        <end position="774"/>
    </location>
</feature>
<dbReference type="PRINTS" id="PR01415">
    <property type="entry name" value="ANKYRIN"/>
</dbReference>
<proteinExistence type="predicted"/>
<dbReference type="KEGG" id="ptkz:JDV02_002186"/>
<protein>
    <recommendedName>
        <fullName evidence="8">Ankyrin repeat protein</fullName>
    </recommendedName>
</protein>
<feature type="domain" description="Fungal STAND N-terminal Goodbye" evidence="4">
    <location>
        <begin position="19"/>
        <end position="140"/>
    </location>
</feature>
<dbReference type="PROSITE" id="PS50297">
    <property type="entry name" value="ANK_REP_REGION"/>
    <property type="match status" value="9"/>
</dbReference>
<feature type="repeat" description="ANK" evidence="3">
    <location>
        <begin position="1004"/>
        <end position="1036"/>
    </location>
</feature>
<dbReference type="InterPro" id="IPR031350">
    <property type="entry name" value="Goodbye_dom"/>
</dbReference>
<feature type="repeat" description="ANK" evidence="3">
    <location>
        <begin position="808"/>
        <end position="840"/>
    </location>
</feature>
<name>A0A9Q8Q9R8_9HYPO</name>
<feature type="repeat" description="ANK" evidence="3">
    <location>
        <begin position="874"/>
        <end position="906"/>
    </location>
</feature>
<evidence type="ECO:0000313" key="6">
    <source>
        <dbReference type="EMBL" id="UNI15675.1"/>
    </source>
</evidence>
<dbReference type="SMART" id="SM00248">
    <property type="entry name" value="ANK"/>
    <property type="match status" value="14"/>
</dbReference>
<dbReference type="PANTHER" id="PTHR46680">
    <property type="entry name" value="NF-KAPPA-B INHIBITOR ALPHA"/>
    <property type="match status" value="1"/>
</dbReference>
<feature type="repeat" description="ANK" evidence="3">
    <location>
        <begin position="775"/>
        <end position="807"/>
    </location>
</feature>
<dbReference type="Pfam" id="PF00023">
    <property type="entry name" value="Ank"/>
    <property type="match status" value="2"/>
</dbReference>
<dbReference type="GO" id="GO:0005829">
    <property type="term" value="C:cytosol"/>
    <property type="evidence" value="ECO:0007669"/>
    <property type="project" value="TreeGrafter"/>
</dbReference>
<dbReference type="Gene3D" id="1.25.40.20">
    <property type="entry name" value="Ankyrin repeat-containing domain"/>
    <property type="match status" value="5"/>
</dbReference>
<dbReference type="GO" id="GO:0071356">
    <property type="term" value="P:cellular response to tumor necrosis factor"/>
    <property type="evidence" value="ECO:0007669"/>
    <property type="project" value="TreeGrafter"/>
</dbReference>
<dbReference type="Pfam" id="PF12796">
    <property type="entry name" value="Ank_2"/>
    <property type="match status" value="5"/>
</dbReference>
<evidence type="ECO:0008006" key="8">
    <source>
        <dbReference type="Google" id="ProtNLM"/>
    </source>
</evidence>
<dbReference type="SUPFAM" id="SSF48403">
    <property type="entry name" value="Ankyrin repeat"/>
    <property type="match status" value="2"/>
</dbReference>
<dbReference type="PANTHER" id="PTHR46680:SF3">
    <property type="entry name" value="NF-KAPPA-B INHIBITOR CACTUS"/>
    <property type="match status" value="1"/>
</dbReference>
<reference evidence="6" key="1">
    <citation type="submission" date="2021-11" db="EMBL/GenBank/DDBJ databases">
        <title>Purpureocillium_takamizusanense_genome.</title>
        <authorList>
            <person name="Nguyen N.-H."/>
        </authorList>
    </citation>
    <scope>NUCLEOTIDE SEQUENCE</scope>
    <source>
        <strain evidence="6">PT3</strain>
    </source>
</reference>
<dbReference type="InterPro" id="IPR036770">
    <property type="entry name" value="Ankyrin_rpt-contain_sf"/>
</dbReference>
<gene>
    <name evidence="6" type="ORF">JDV02_002186</name>
</gene>
<dbReference type="InterPro" id="IPR002110">
    <property type="entry name" value="Ankyrin_rpt"/>
</dbReference>
<feature type="repeat" description="ANK" evidence="3">
    <location>
        <begin position="1132"/>
        <end position="1164"/>
    </location>
</feature>
<evidence type="ECO:0000256" key="3">
    <source>
        <dbReference type="PROSITE-ProRule" id="PRU00023"/>
    </source>
</evidence>
<feature type="domain" description="Nephrocystin 3-like N-terminal" evidence="5">
    <location>
        <begin position="289"/>
        <end position="450"/>
    </location>
</feature>
<keyword evidence="7" id="KW-1185">Reference proteome</keyword>
<feature type="repeat" description="ANK" evidence="3">
    <location>
        <begin position="907"/>
        <end position="939"/>
    </location>
</feature>
<dbReference type="InterPro" id="IPR056884">
    <property type="entry name" value="NPHP3-like_N"/>
</dbReference>
<sequence>MAATVQPIAGAPSKLGLLWQNAIDTYADITENRHFLTAKHTASISQVLAEVEGMERSFKDQRHDGSKLARFRSLINASLTPIQALGAVVAHASKVAFPPSEAIFAAVRYLIQVARNVSSDYDRLVDFFQDVESYLKGIEIWETQVPSIPQLSDAIIAVFSSVLLLCGLYTRYIRKKRVVKAFQSLLSGEDIELKGAHQDFQKAVQQGRDIVQYATLSTAEKTNFNMQAVHVDVLKTLSGVERLTETMSSITHSAAQPLNAQERDDTLRWLSSLDFQQYQRETVAKHHQGTGEWLLNTGAFQEWVHGTQQSTLWCPGNPGAGKTVMMSAAICYVEDNTQGSNAAIAHVYCNYKDRRTHDVLTIWSSIVRQFAEQCDPFPAEVQAFRNGFIRKRSSPVEDDLLSLVRDLSKRFNKAFVFIDALDECPAKSRNAFILSAAKVEASLRLFITSRPGVELDEAFQNLRRVDVAAQAEDIRSYLEHRLNTNANIRALSVQDPRLKSAILQRLLEQANGMFLLAHLQVENICQKRRPLDVRRGLDTLAKDVHQFYDDSLRRIEELDEYDKEFALRVLSFVFYARRPLSRDELIHALSVEPGATDLESDALFNKVLLFSASSGLISVDDKSSSVHLAHHTLHEHLGRFCQRLLRDRERELATACLTYLLFEPFRVGPCDKVADMAGRLSHYCLLEYACQYWPSHATNFMDGEVTTLALSLLSEQDRVATCAQLLHLPRHRVGDWHKKYPRNFTCLHAAAYWGLDKILVLLMETGVDADCQDSNGATPLLLAAEYGHTETATQLLDTTSDVDFCNNSGETALILAARYGHEAIVQVALERGANSMAEDVEGWTALHWAIMSRHDNISKILLSGISSNQSDKLQHNKALILAAEAGNPATIQMLLDEGADADYADDQDSTPLHWAVPLGHMEAVGVLLSRGADPGSRDRYDHTPMHWAVPYHAIARLLASHGADVRATNKTGQSALLWSALAGKADTVETLIQLGAEIDGGDRYHFTALHAAALQGYDAIVRILLSEGASANKRDVDGWTALDAAVLMGRSAVVELLVGPTDNGRDIAAQAAKRLDDVDMRSLMEEMAARKSVGSTVVSGLRSAINSEHDLRLRELLASGAQADIDAEDVLCGSTALTYAAWFGKEEIVRLLLDHGADVDLRERGGRTALHWAAESGYPEMVEDLVERGATVDITVFGWTAMLLAARTWQSQIVLYLTHHGADVGAKDFHGRTALHWSCIHGDMYLAEELIRLGGNVDDGDHCGQTPLHWAVAGGRLTDLRRSIWQLTPANWMSQLSC</sequence>
<feature type="repeat" description="ANK" evidence="3">
    <location>
        <begin position="1230"/>
        <end position="1262"/>
    </location>
</feature>
<evidence type="ECO:0000256" key="1">
    <source>
        <dbReference type="ARBA" id="ARBA00022737"/>
    </source>
</evidence>
<dbReference type="RefSeq" id="XP_047839156.1">
    <property type="nucleotide sequence ID" value="XM_047983186.1"/>
</dbReference>
<dbReference type="OrthoDB" id="5142935at2759"/>
<keyword evidence="2 3" id="KW-0040">ANK repeat</keyword>
<keyword evidence="1" id="KW-0677">Repeat</keyword>
<evidence type="ECO:0000256" key="2">
    <source>
        <dbReference type="ARBA" id="ARBA00023043"/>
    </source>
</evidence>
<dbReference type="PROSITE" id="PS50088">
    <property type="entry name" value="ANK_REPEAT"/>
    <property type="match status" value="11"/>
</dbReference>
<evidence type="ECO:0000259" key="5">
    <source>
        <dbReference type="Pfam" id="PF24883"/>
    </source>
</evidence>
<dbReference type="Proteomes" id="UP000829364">
    <property type="component" value="Chromosome 2"/>
</dbReference>
<dbReference type="InterPro" id="IPR027417">
    <property type="entry name" value="P-loop_NTPase"/>
</dbReference>